<accession>A0A1I2PI86</accession>
<evidence type="ECO:0000313" key="2">
    <source>
        <dbReference type="EMBL" id="SFG15798.1"/>
    </source>
</evidence>
<feature type="coiled-coil region" evidence="1">
    <location>
        <begin position="179"/>
        <end position="248"/>
    </location>
</feature>
<evidence type="ECO:0008006" key="4">
    <source>
        <dbReference type="Google" id="ProtNLM"/>
    </source>
</evidence>
<name>A0A1I2PI86_9FIRM</name>
<dbReference type="Proteomes" id="UP000199337">
    <property type="component" value="Unassembled WGS sequence"/>
</dbReference>
<dbReference type="RefSeq" id="WP_092469118.1">
    <property type="nucleotide sequence ID" value="NZ_FOOX01000002.1"/>
</dbReference>
<dbReference type="OrthoDB" id="1685048at2"/>
<dbReference type="AlphaFoldDB" id="A0A1I2PI86"/>
<protein>
    <recommendedName>
        <fullName evidence="4">Replicative DNA helicase</fullName>
    </recommendedName>
</protein>
<reference evidence="3" key="1">
    <citation type="submission" date="2016-10" db="EMBL/GenBank/DDBJ databases">
        <authorList>
            <person name="Varghese N."/>
            <person name="Submissions S."/>
        </authorList>
    </citation>
    <scope>NUCLEOTIDE SEQUENCE [LARGE SCALE GENOMIC DNA]</scope>
    <source>
        <strain evidence="3">DSM 17038</strain>
    </source>
</reference>
<dbReference type="STRING" id="341036.SAMN05660649_00915"/>
<sequence>MDDQLKGITSGYHERMHRIGLFEPLFKLKSKSGKDRDGVPIDYYGLGMLTLLFFFEHMLMRKKAGVRELARYLADLTSNEISLDAKGYESLARSIIETFRPPGGKRAAHLFYNWETRRTEESLYSYLKAAKHDLESYSQYYVLDEHGLELIFATKEFFSEFQLSINQLLLRKQLEKGEFAGALRQIEEMRMNVEQLQERMRKVKQEIQRNIISDEAYQRYEQTIQDVHQRLQRENEEFEELLAFVHETRDRLSYEKTDRRDQRAYELILRIDGELGEVHYQHSLLLKKSIELNTTVLKAARESLYFVAVNSFNFDQEIVARLIATPLPVQAARVLVEPVLALEQYQGWSPLTVFAPQHIGGDESTNEAAQFLSISSEEQKRIDQKIQRQNFTRIMEIINQLFQDAGTFTLRQMVEQLQATGQAQLLNHRSFYDFWLLLHQNSPLEIAKFKNNDEQVFTFAGAQQVFGKNVKRIIVEELPETVSVNERYEIQNFIFQLGR</sequence>
<dbReference type="EMBL" id="FOOX01000002">
    <property type="protein sequence ID" value="SFG15798.1"/>
    <property type="molecule type" value="Genomic_DNA"/>
</dbReference>
<keyword evidence="1" id="KW-0175">Coiled coil</keyword>
<keyword evidence="3" id="KW-1185">Reference proteome</keyword>
<evidence type="ECO:0000313" key="3">
    <source>
        <dbReference type="Proteomes" id="UP000199337"/>
    </source>
</evidence>
<organism evidence="2 3">
    <name type="scientific">Desulfotruncus arcticus DSM 17038</name>
    <dbReference type="NCBI Taxonomy" id="1121424"/>
    <lineage>
        <taxon>Bacteria</taxon>
        <taxon>Bacillati</taxon>
        <taxon>Bacillota</taxon>
        <taxon>Clostridia</taxon>
        <taxon>Eubacteriales</taxon>
        <taxon>Desulfallaceae</taxon>
        <taxon>Desulfotruncus</taxon>
    </lineage>
</organism>
<gene>
    <name evidence="2" type="ORF">SAMN05660649_00915</name>
</gene>
<evidence type="ECO:0000256" key="1">
    <source>
        <dbReference type="SAM" id="Coils"/>
    </source>
</evidence>
<proteinExistence type="predicted"/>